<comment type="similarity">
    <text evidence="2 7">Belongs to the DadA oxidoreductase family.</text>
</comment>
<dbReference type="PANTHER" id="PTHR13847">
    <property type="entry name" value="SARCOSINE DEHYDROGENASE-RELATED"/>
    <property type="match status" value="1"/>
</dbReference>
<dbReference type="SUPFAM" id="SSF51905">
    <property type="entry name" value="FAD/NAD(P)-binding domain"/>
    <property type="match status" value="1"/>
</dbReference>
<gene>
    <name evidence="7" type="primary">dadA</name>
    <name evidence="9" type="ORF">SAMN05192563_1020194</name>
</gene>
<evidence type="ECO:0000256" key="6">
    <source>
        <dbReference type="ARBA" id="ARBA00047884"/>
    </source>
</evidence>
<keyword evidence="3 7" id="KW-0285">Flavoprotein</keyword>
<proteinExistence type="inferred from homology"/>
<feature type="domain" description="FAD dependent oxidoreductase" evidence="8">
    <location>
        <begin position="2"/>
        <end position="396"/>
    </location>
</feature>
<accession>A0A1I7EHM4</accession>
<sequence>MRVVVLGSGVVGVTSAYYLARAGHEVTVIDREAGPALETSFANAGQISPGYASPWAAPGVPLKAVKWMFQKHAPLAIRLDGTQFQLQWMWQMLQNCTSARYAVNKGRMVRLAEYSRDCLQALRAETGIQYEGRTGGTLQVFRTQLQFDGAAKDIAVLQEANVPYELLSAAELAQAEPALAAVSHKLTGGLRLPGDETGDCQMFTTRLAAMAEQLGVKFRYNTPIDSLAMAGDRIAGVQCGDELVRADSFVVALGSYSTKFLSGLVKIPVYPLKGYSITAPIVNEASAPISTVLDETYKIAITRFDDRIRVGGMAEIVGFDKSLRQARRETLELCVNDLFPGGGDTSKATFWTGLRPMTPDGTPIVGRTPVPNLFLNTGHGTLGWTMSCGSGQLLADVMSSKQPAIKADDLSVHRYLGEIGGAHRPAYA</sequence>
<evidence type="ECO:0000259" key="8">
    <source>
        <dbReference type="Pfam" id="PF01266"/>
    </source>
</evidence>
<dbReference type="Pfam" id="PF01266">
    <property type="entry name" value="DAO"/>
    <property type="match status" value="1"/>
</dbReference>
<dbReference type="Gene3D" id="3.50.50.60">
    <property type="entry name" value="FAD/NAD(P)-binding domain"/>
    <property type="match status" value="2"/>
</dbReference>
<dbReference type="AlphaFoldDB" id="A0A1I7EHM4"/>
<dbReference type="GO" id="GO:0055130">
    <property type="term" value="P:D-alanine catabolic process"/>
    <property type="evidence" value="ECO:0007669"/>
    <property type="project" value="TreeGrafter"/>
</dbReference>
<name>A0A1I7EHM4_9BURK</name>
<feature type="binding site" evidence="7">
    <location>
        <begin position="3"/>
        <end position="17"/>
    </location>
    <ligand>
        <name>FAD</name>
        <dbReference type="ChEBI" id="CHEBI:57692"/>
    </ligand>
</feature>
<evidence type="ECO:0000256" key="3">
    <source>
        <dbReference type="ARBA" id="ARBA00022630"/>
    </source>
</evidence>
<protein>
    <recommendedName>
        <fullName evidence="7">D-amino acid dehydrogenase</fullName>
        <ecNumber evidence="7">1.4.99.-</ecNumber>
    </recommendedName>
</protein>
<evidence type="ECO:0000313" key="10">
    <source>
        <dbReference type="Proteomes" id="UP000198844"/>
    </source>
</evidence>
<dbReference type="FunFam" id="3.50.50.60:FF:000020">
    <property type="entry name" value="D-amino acid dehydrogenase"/>
    <property type="match status" value="1"/>
</dbReference>
<dbReference type="Gene3D" id="3.30.9.10">
    <property type="entry name" value="D-Amino Acid Oxidase, subunit A, domain 2"/>
    <property type="match status" value="1"/>
</dbReference>
<keyword evidence="5 7" id="KW-0560">Oxidoreductase</keyword>
<dbReference type="GO" id="GO:0005886">
    <property type="term" value="C:plasma membrane"/>
    <property type="evidence" value="ECO:0007669"/>
    <property type="project" value="TreeGrafter"/>
</dbReference>
<evidence type="ECO:0000256" key="1">
    <source>
        <dbReference type="ARBA" id="ARBA00001974"/>
    </source>
</evidence>
<evidence type="ECO:0000313" key="9">
    <source>
        <dbReference type="EMBL" id="SFU23409.1"/>
    </source>
</evidence>
<evidence type="ECO:0000256" key="2">
    <source>
        <dbReference type="ARBA" id="ARBA00009410"/>
    </source>
</evidence>
<dbReference type="SUPFAM" id="SSF54373">
    <property type="entry name" value="FAD-linked reductases, C-terminal domain"/>
    <property type="match status" value="1"/>
</dbReference>
<dbReference type="EC" id="1.4.99.-" evidence="7"/>
<comment type="catalytic activity">
    <reaction evidence="6 7">
        <text>a D-alpha-amino acid + A + H2O = a 2-oxocarboxylate + AH2 + NH4(+)</text>
        <dbReference type="Rhea" id="RHEA:18125"/>
        <dbReference type="ChEBI" id="CHEBI:13193"/>
        <dbReference type="ChEBI" id="CHEBI:15377"/>
        <dbReference type="ChEBI" id="CHEBI:17499"/>
        <dbReference type="ChEBI" id="CHEBI:28938"/>
        <dbReference type="ChEBI" id="CHEBI:35179"/>
        <dbReference type="ChEBI" id="CHEBI:59871"/>
    </reaction>
</comment>
<dbReference type="GO" id="GO:0008718">
    <property type="term" value="F:D-amino-acid dehydrogenase activity"/>
    <property type="evidence" value="ECO:0007669"/>
    <property type="project" value="UniProtKB-UniRule"/>
</dbReference>
<dbReference type="HAMAP" id="MF_01202">
    <property type="entry name" value="DadA"/>
    <property type="match status" value="1"/>
</dbReference>
<dbReference type="PANTHER" id="PTHR13847:SF280">
    <property type="entry name" value="D-AMINO ACID DEHYDROGENASE"/>
    <property type="match status" value="1"/>
</dbReference>
<dbReference type="OrthoDB" id="18526at2"/>
<dbReference type="InterPro" id="IPR036188">
    <property type="entry name" value="FAD/NAD-bd_sf"/>
</dbReference>
<dbReference type="InterPro" id="IPR023080">
    <property type="entry name" value="DadA"/>
</dbReference>
<comment type="cofactor">
    <cofactor evidence="1 7">
        <name>FAD</name>
        <dbReference type="ChEBI" id="CHEBI:57692"/>
    </cofactor>
</comment>
<evidence type="ECO:0000256" key="7">
    <source>
        <dbReference type="HAMAP-Rule" id="MF_01202"/>
    </source>
</evidence>
<dbReference type="EMBL" id="FPBH01000020">
    <property type="protein sequence ID" value="SFU23409.1"/>
    <property type="molecule type" value="Genomic_DNA"/>
</dbReference>
<dbReference type="Proteomes" id="UP000198844">
    <property type="component" value="Unassembled WGS sequence"/>
</dbReference>
<comment type="function">
    <text evidence="7">Oxidative deamination of D-amino acids.</text>
</comment>
<dbReference type="NCBIfam" id="NF001933">
    <property type="entry name" value="PRK00711.1"/>
    <property type="match status" value="1"/>
</dbReference>
<dbReference type="GO" id="GO:0005737">
    <property type="term" value="C:cytoplasm"/>
    <property type="evidence" value="ECO:0007669"/>
    <property type="project" value="TreeGrafter"/>
</dbReference>
<organism evidence="9 10">
    <name type="scientific">Paraburkholderia aspalathi</name>
    <dbReference type="NCBI Taxonomy" id="1324617"/>
    <lineage>
        <taxon>Bacteria</taxon>
        <taxon>Pseudomonadati</taxon>
        <taxon>Pseudomonadota</taxon>
        <taxon>Betaproteobacteria</taxon>
        <taxon>Burkholderiales</taxon>
        <taxon>Burkholderiaceae</taxon>
        <taxon>Paraburkholderia</taxon>
    </lineage>
</organism>
<dbReference type="RefSeq" id="WP_093640635.1">
    <property type="nucleotide sequence ID" value="NZ_FPBH01000020.1"/>
</dbReference>
<reference evidence="9 10" key="1">
    <citation type="submission" date="2016-10" db="EMBL/GenBank/DDBJ databases">
        <authorList>
            <person name="de Groot N.N."/>
        </authorList>
    </citation>
    <scope>NUCLEOTIDE SEQUENCE [LARGE SCALE GENOMIC DNA]</scope>
    <source>
        <strain evidence="9 10">LMG 27731</strain>
    </source>
</reference>
<evidence type="ECO:0000256" key="4">
    <source>
        <dbReference type="ARBA" id="ARBA00022827"/>
    </source>
</evidence>
<evidence type="ECO:0000256" key="5">
    <source>
        <dbReference type="ARBA" id="ARBA00023002"/>
    </source>
</evidence>
<keyword evidence="4 7" id="KW-0274">FAD</keyword>
<dbReference type="InterPro" id="IPR006076">
    <property type="entry name" value="FAD-dep_OxRdtase"/>
</dbReference>